<keyword evidence="2" id="KW-1185">Reference proteome</keyword>
<dbReference type="AlphaFoldDB" id="A0A8J5RTW1"/>
<protein>
    <submittedName>
        <fullName evidence="1">Uncharacterized protein</fullName>
    </submittedName>
</protein>
<dbReference type="EMBL" id="JAAALK010000290">
    <property type="protein sequence ID" value="KAG8045009.1"/>
    <property type="molecule type" value="Genomic_DNA"/>
</dbReference>
<reference evidence="1" key="1">
    <citation type="journal article" date="2021" name="bioRxiv">
        <title>Whole Genome Assembly and Annotation of Northern Wild Rice, Zizania palustris L., Supports a Whole Genome Duplication in the Zizania Genus.</title>
        <authorList>
            <person name="Haas M."/>
            <person name="Kono T."/>
            <person name="Macchietto M."/>
            <person name="Millas R."/>
            <person name="McGilp L."/>
            <person name="Shao M."/>
            <person name="Duquette J."/>
            <person name="Hirsch C.N."/>
            <person name="Kimball J."/>
        </authorList>
    </citation>
    <scope>NUCLEOTIDE SEQUENCE</scope>
    <source>
        <tissue evidence="1">Fresh leaf tissue</tissue>
    </source>
</reference>
<proteinExistence type="predicted"/>
<evidence type="ECO:0000313" key="1">
    <source>
        <dbReference type="EMBL" id="KAG8045009.1"/>
    </source>
</evidence>
<comment type="caution">
    <text evidence="1">The sequence shown here is derived from an EMBL/GenBank/DDBJ whole genome shotgun (WGS) entry which is preliminary data.</text>
</comment>
<accession>A0A8J5RTW1</accession>
<sequence>MSPAPAVPPAPATRLVCAGPTYAFSRCLQSSLATGNAWKFSSSAGRWPIAVMTHDGISANASDIIGSSG</sequence>
<name>A0A8J5RTW1_ZIZPA</name>
<evidence type="ECO:0000313" key="2">
    <source>
        <dbReference type="Proteomes" id="UP000729402"/>
    </source>
</evidence>
<reference evidence="1" key="2">
    <citation type="submission" date="2021-02" db="EMBL/GenBank/DDBJ databases">
        <authorList>
            <person name="Kimball J.A."/>
            <person name="Haas M.W."/>
            <person name="Macchietto M."/>
            <person name="Kono T."/>
            <person name="Duquette J."/>
            <person name="Shao M."/>
        </authorList>
    </citation>
    <scope>NUCLEOTIDE SEQUENCE</scope>
    <source>
        <tissue evidence="1">Fresh leaf tissue</tissue>
    </source>
</reference>
<dbReference type="Proteomes" id="UP000729402">
    <property type="component" value="Unassembled WGS sequence"/>
</dbReference>
<gene>
    <name evidence="1" type="ORF">GUJ93_ZPchr0008g12160</name>
</gene>
<organism evidence="1 2">
    <name type="scientific">Zizania palustris</name>
    <name type="common">Northern wild rice</name>
    <dbReference type="NCBI Taxonomy" id="103762"/>
    <lineage>
        <taxon>Eukaryota</taxon>
        <taxon>Viridiplantae</taxon>
        <taxon>Streptophyta</taxon>
        <taxon>Embryophyta</taxon>
        <taxon>Tracheophyta</taxon>
        <taxon>Spermatophyta</taxon>
        <taxon>Magnoliopsida</taxon>
        <taxon>Liliopsida</taxon>
        <taxon>Poales</taxon>
        <taxon>Poaceae</taxon>
        <taxon>BOP clade</taxon>
        <taxon>Oryzoideae</taxon>
        <taxon>Oryzeae</taxon>
        <taxon>Zizaniinae</taxon>
        <taxon>Zizania</taxon>
    </lineage>
</organism>